<organism evidence="3 4">
    <name type="scientific">Humibacillus xanthopallidus</name>
    <dbReference type="NCBI Taxonomy" id="412689"/>
    <lineage>
        <taxon>Bacteria</taxon>
        <taxon>Bacillati</taxon>
        <taxon>Actinomycetota</taxon>
        <taxon>Actinomycetes</taxon>
        <taxon>Micrococcales</taxon>
        <taxon>Intrasporangiaceae</taxon>
        <taxon>Humibacillus</taxon>
    </lineage>
</organism>
<sequence>MSSWLGLAQPRVALVATPDAAAGAATVGRLRLWHTAGVLATLPVATSSQPGFSFTNLLILAVAVAVLYPVQKKIREVASRRRRERWAREDREAEELLRQRDRDDSDGSAGRGPDGF</sequence>
<evidence type="ECO:0000256" key="1">
    <source>
        <dbReference type="SAM" id="MobiDB-lite"/>
    </source>
</evidence>
<reference evidence="3 4" key="1">
    <citation type="submission" date="2019-06" db="EMBL/GenBank/DDBJ databases">
        <title>Genome sequencing of plant associated microbes to promote plant fitness in Sorghum bicolor and Oryza sativa.</title>
        <authorList>
            <person name="Coleman-Derr D."/>
        </authorList>
    </citation>
    <scope>NUCLEOTIDE SEQUENCE [LARGE SCALE GENOMIC DNA]</scope>
    <source>
        <strain evidence="3 4">KV-663</strain>
    </source>
</reference>
<protein>
    <submittedName>
        <fullName evidence="3">Uncharacterized protein</fullName>
    </submittedName>
</protein>
<feature type="region of interest" description="Disordered" evidence="1">
    <location>
        <begin position="81"/>
        <end position="116"/>
    </location>
</feature>
<comment type="caution">
    <text evidence="3">The sequence shown here is derived from an EMBL/GenBank/DDBJ whole genome shotgun (WGS) entry which is preliminary data.</text>
</comment>
<evidence type="ECO:0000313" key="4">
    <source>
        <dbReference type="Proteomes" id="UP000316747"/>
    </source>
</evidence>
<keyword evidence="2" id="KW-0472">Membrane</keyword>
<dbReference type="EMBL" id="VFPM01000001">
    <property type="protein sequence ID" value="TQM63945.1"/>
    <property type="molecule type" value="Genomic_DNA"/>
</dbReference>
<gene>
    <name evidence="3" type="ORF">FBY41_0299</name>
</gene>
<dbReference type="AlphaFoldDB" id="A0A543I0E6"/>
<keyword evidence="4" id="KW-1185">Reference proteome</keyword>
<proteinExistence type="predicted"/>
<feature type="transmembrane region" description="Helical" evidence="2">
    <location>
        <begin position="48"/>
        <end position="70"/>
    </location>
</feature>
<keyword evidence="2" id="KW-0812">Transmembrane</keyword>
<evidence type="ECO:0000256" key="2">
    <source>
        <dbReference type="SAM" id="Phobius"/>
    </source>
</evidence>
<keyword evidence="2" id="KW-1133">Transmembrane helix</keyword>
<feature type="compositionally biased region" description="Basic and acidic residues" evidence="1">
    <location>
        <begin position="86"/>
        <end position="105"/>
    </location>
</feature>
<name>A0A543I0E6_9MICO</name>
<dbReference type="Proteomes" id="UP000316747">
    <property type="component" value="Unassembled WGS sequence"/>
</dbReference>
<evidence type="ECO:0000313" key="3">
    <source>
        <dbReference type="EMBL" id="TQM63945.1"/>
    </source>
</evidence>
<accession>A0A543I0E6</accession>